<evidence type="ECO:0000256" key="1">
    <source>
        <dbReference type="ARBA" id="ARBA00022801"/>
    </source>
</evidence>
<dbReference type="SUPFAM" id="SSF53474">
    <property type="entry name" value="alpha/beta-Hydrolases"/>
    <property type="match status" value="1"/>
</dbReference>
<keyword evidence="2" id="KW-0812">Transmembrane</keyword>
<dbReference type="InterPro" id="IPR029058">
    <property type="entry name" value="AB_hydrolase_fold"/>
</dbReference>
<evidence type="ECO:0000259" key="3">
    <source>
        <dbReference type="Pfam" id="PF07859"/>
    </source>
</evidence>
<dbReference type="InterPro" id="IPR050300">
    <property type="entry name" value="GDXG_lipolytic_enzyme"/>
</dbReference>
<evidence type="ECO:0000256" key="2">
    <source>
        <dbReference type="SAM" id="Phobius"/>
    </source>
</evidence>
<feature type="transmembrane region" description="Helical" evidence="2">
    <location>
        <begin position="12"/>
        <end position="35"/>
    </location>
</feature>
<keyword evidence="2" id="KW-1133">Transmembrane helix</keyword>
<dbReference type="EMBL" id="JASBNA010000021">
    <property type="protein sequence ID" value="KAK7685354.1"/>
    <property type="molecule type" value="Genomic_DNA"/>
</dbReference>
<keyword evidence="2" id="KW-0472">Membrane</keyword>
<protein>
    <recommendedName>
        <fullName evidence="3">Alpha/beta hydrolase fold-3 domain-containing protein</fullName>
    </recommendedName>
</protein>
<reference evidence="4 5" key="1">
    <citation type="submission" date="2022-09" db="EMBL/GenBank/DDBJ databases">
        <authorList>
            <person name="Palmer J.M."/>
        </authorList>
    </citation>
    <scope>NUCLEOTIDE SEQUENCE [LARGE SCALE GENOMIC DNA]</scope>
    <source>
        <strain evidence="4 5">DSM 7382</strain>
    </source>
</reference>
<keyword evidence="1" id="KW-0378">Hydrolase</keyword>
<dbReference type="AlphaFoldDB" id="A0AAW0G1Y8"/>
<dbReference type="GO" id="GO:0016787">
    <property type="term" value="F:hydrolase activity"/>
    <property type="evidence" value="ECO:0007669"/>
    <property type="project" value="UniProtKB-KW"/>
</dbReference>
<dbReference type="PANTHER" id="PTHR48081">
    <property type="entry name" value="AB HYDROLASE SUPERFAMILY PROTEIN C4A8.06C"/>
    <property type="match status" value="1"/>
</dbReference>
<feature type="domain" description="Alpha/beta hydrolase fold-3" evidence="3">
    <location>
        <begin position="141"/>
        <end position="381"/>
    </location>
</feature>
<dbReference type="Pfam" id="PF07859">
    <property type="entry name" value="Abhydrolase_3"/>
    <property type="match status" value="1"/>
</dbReference>
<name>A0AAW0G1Y8_9APHY</name>
<sequence>MVYELKRQPFRALALALTVPVTAFVVVPFWCIWYIPSFNRPRKTWRWWQCVELCLIRNFADLGRVPEKLGPLIAGPTAAAKDPKTKSVWVDPVPKFILGNIKKYAEINKVEPARIPGYWYDRKGHSVPVGEKAQANEKVLYYCHGGGYVALTAHPSGIYNYMINRLTQCHSDVERTFAIEYRLTTGPPDATSAAFPAALMDALAGYVYLIKELGFKPENIIVGGDSAGANLALALVRYLVELGRTPETPEPIPIPSGLLLISPWCDLGTSHETPTGSYKANAPSDYLLPSDSGLLLHARKLFIKDLGFPFAGDSNPYISSGSAHPEMSGISFKEFPKTLITCGGGETLYDMIYTLKNKMVGELGAEWVKFVEGKDAPHDFLLLQSWDVVSDPVYEVIGEWMEAL</sequence>
<gene>
    <name evidence="4" type="ORF">QCA50_011718</name>
</gene>
<organism evidence="4 5">
    <name type="scientific">Cerrena zonata</name>
    <dbReference type="NCBI Taxonomy" id="2478898"/>
    <lineage>
        <taxon>Eukaryota</taxon>
        <taxon>Fungi</taxon>
        <taxon>Dikarya</taxon>
        <taxon>Basidiomycota</taxon>
        <taxon>Agaricomycotina</taxon>
        <taxon>Agaricomycetes</taxon>
        <taxon>Polyporales</taxon>
        <taxon>Cerrenaceae</taxon>
        <taxon>Cerrena</taxon>
    </lineage>
</organism>
<dbReference type="PANTHER" id="PTHR48081:SF26">
    <property type="entry name" value="ALPHA_BETA HYDROLASE FOLD-3 DOMAIN-CONTAINING PROTEIN"/>
    <property type="match status" value="1"/>
</dbReference>
<comment type="caution">
    <text evidence="4">The sequence shown here is derived from an EMBL/GenBank/DDBJ whole genome shotgun (WGS) entry which is preliminary data.</text>
</comment>
<dbReference type="Gene3D" id="3.40.50.1820">
    <property type="entry name" value="alpha/beta hydrolase"/>
    <property type="match status" value="1"/>
</dbReference>
<evidence type="ECO:0000313" key="4">
    <source>
        <dbReference type="EMBL" id="KAK7685354.1"/>
    </source>
</evidence>
<dbReference type="Proteomes" id="UP001385951">
    <property type="component" value="Unassembled WGS sequence"/>
</dbReference>
<dbReference type="InterPro" id="IPR013094">
    <property type="entry name" value="AB_hydrolase_3"/>
</dbReference>
<accession>A0AAW0G1Y8</accession>
<evidence type="ECO:0000313" key="5">
    <source>
        <dbReference type="Proteomes" id="UP001385951"/>
    </source>
</evidence>
<keyword evidence="5" id="KW-1185">Reference proteome</keyword>
<proteinExistence type="predicted"/>